<proteinExistence type="predicted"/>
<name>A0A0E9WND8_ANGAN</name>
<organism evidence="1">
    <name type="scientific">Anguilla anguilla</name>
    <name type="common">European freshwater eel</name>
    <name type="synonym">Muraena anguilla</name>
    <dbReference type="NCBI Taxonomy" id="7936"/>
    <lineage>
        <taxon>Eukaryota</taxon>
        <taxon>Metazoa</taxon>
        <taxon>Chordata</taxon>
        <taxon>Craniata</taxon>
        <taxon>Vertebrata</taxon>
        <taxon>Euteleostomi</taxon>
        <taxon>Actinopterygii</taxon>
        <taxon>Neopterygii</taxon>
        <taxon>Teleostei</taxon>
        <taxon>Anguilliformes</taxon>
        <taxon>Anguillidae</taxon>
        <taxon>Anguilla</taxon>
    </lineage>
</organism>
<dbReference type="EMBL" id="GBXM01017594">
    <property type="protein sequence ID" value="JAH90983.1"/>
    <property type="molecule type" value="Transcribed_RNA"/>
</dbReference>
<reference evidence="1" key="1">
    <citation type="submission" date="2014-11" db="EMBL/GenBank/DDBJ databases">
        <authorList>
            <person name="Amaro Gonzalez C."/>
        </authorList>
    </citation>
    <scope>NUCLEOTIDE SEQUENCE</scope>
</reference>
<reference evidence="1" key="2">
    <citation type="journal article" date="2015" name="Fish Shellfish Immunol.">
        <title>Early steps in the European eel (Anguilla anguilla)-Vibrio vulnificus interaction in the gills: Role of the RtxA13 toxin.</title>
        <authorList>
            <person name="Callol A."/>
            <person name="Pajuelo D."/>
            <person name="Ebbesson L."/>
            <person name="Teles M."/>
            <person name="MacKenzie S."/>
            <person name="Amaro C."/>
        </authorList>
    </citation>
    <scope>NUCLEOTIDE SEQUENCE</scope>
</reference>
<accession>A0A0E9WND8</accession>
<evidence type="ECO:0000313" key="1">
    <source>
        <dbReference type="EMBL" id="JAH90983.1"/>
    </source>
</evidence>
<dbReference type="AlphaFoldDB" id="A0A0E9WND8"/>
<protein>
    <submittedName>
        <fullName evidence="1">Uncharacterized protein</fullName>
    </submittedName>
</protein>
<sequence>MDKAVQQQGQLTDRTKPYQQTQVGFINCSLKAEFFLFFFKLIKNFKKLHADLSPSVCTFSFKNIFHV</sequence>